<dbReference type="GO" id="GO:0000105">
    <property type="term" value="P:L-histidine biosynthetic process"/>
    <property type="evidence" value="ECO:0007669"/>
    <property type="project" value="UniProtKB-KW"/>
</dbReference>
<dbReference type="GO" id="GO:0005829">
    <property type="term" value="C:cytosol"/>
    <property type="evidence" value="ECO:0007669"/>
    <property type="project" value="TreeGrafter"/>
</dbReference>
<feature type="binding site" evidence="9">
    <location>
        <position position="225"/>
    </location>
    <ligand>
        <name>NADP(+)</name>
        <dbReference type="ChEBI" id="CHEBI:58349"/>
    </ligand>
</feature>
<evidence type="ECO:0000256" key="2">
    <source>
        <dbReference type="ARBA" id="ARBA00022563"/>
    </source>
</evidence>
<evidence type="ECO:0000256" key="7">
    <source>
        <dbReference type="ARBA" id="ARBA00023167"/>
    </source>
</evidence>
<dbReference type="EMBL" id="JACHEX010000005">
    <property type="protein sequence ID" value="MBB6063251.1"/>
    <property type="molecule type" value="Genomic_DNA"/>
</dbReference>
<evidence type="ECO:0000313" key="13">
    <source>
        <dbReference type="Proteomes" id="UP000555828"/>
    </source>
</evidence>
<evidence type="ECO:0000256" key="5">
    <source>
        <dbReference type="ARBA" id="ARBA00022857"/>
    </source>
</evidence>
<dbReference type="SUPFAM" id="SSF53223">
    <property type="entry name" value="Aminoacid dehydrogenase-like, N-terminal domain"/>
    <property type="match status" value="1"/>
</dbReference>
<evidence type="ECO:0000259" key="11">
    <source>
        <dbReference type="Pfam" id="PF02882"/>
    </source>
</evidence>
<keyword evidence="13" id="KW-1185">Reference proteome</keyword>
<reference evidence="12 13" key="1">
    <citation type="submission" date="2020-08" db="EMBL/GenBank/DDBJ databases">
        <title>Genomic Encyclopedia of Type Strains, Phase IV (KMG-IV): sequencing the most valuable type-strain genomes for metagenomic binning, comparative biology and taxonomic classification.</title>
        <authorList>
            <person name="Goeker M."/>
        </authorList>
    </citation>
    <scope>NUCLEOTIDE SEQUENCE [LARGE SCALE GENOMIC DNA]</scope>
    <source>
        <strain evidence="12 13">DSM 13481</strain>
    </source>
</reference>
<comment type="similarity">
    <text evidence="9">Belongs to the tetrahydrofolate dehydrogenase/cyclohydrolase family.</text>
</comment>
<dbReference type="Pfam" id="PF00763">
    <property type="entry name" value="THF_DHG_CYH"/>
    <property type="match status" value="1"/>
</dbReference>
<dbReference type="InterPro" id="IPR036291">
    <property type="entry name" value="NAD(P)-bd_dom_sf"/>
</dbReference>
<keyword evidence="2 9" id="KW-0554">One-carbon metabolism</keyword>
<dbReference type="GO" id="GO:0006164">
    <property type="term" value="P:purine nucleotide biosynthetic process"/>
    <property type="evidence" value="ECO:0007669"/>
    <property type="project" value="UniProtKB-KW"/>
</dbReference>
<dbReference type="GO" id="GO:0004477">
    <property type="term" value="F:methenyltetrahydrofolate cyclohydrolase activity"/>
    <property type="evidence" value="ECO:0007669"/>
    <property type="project" value="UniProtKB-UniRule"/>
</dbReference>
<comment type="catalytic activity">
    <reaction evidence="9">
        <text>(6R)-5,10-methenyltetrahydrofolate + H2O = (6R)-10-formyltetrahydrofolate + H(+)</text>
        <dbReference type="Rhea" id="RHEA:23700"/>
        <dbReference type="ChEBI" id="CHEBI:15377"/>
        <dbReference type="ChEBI" id="CHEBI:15378"/>
        <dbReference type="ChEBI" id="CHEBI:57455"/>
        <dbReference type="ChEBI" id="CHEBI:195366"/>
        <dbReference type="EC" id="3.5.4.9"/>
    </reaction>
</comment>
<gene>
    <name evidence="9" type="primary">folD</name>
    <name evidence="12" type="ORF">HNP65_001715</name>
</gene>
<accession>A0A841GVU3</accession>
<dbReference type="PANTHER" id="PTHR48099">
    <property type="entry name" value="C-1-TETRAHYDROFOLATE SYNTHASE, CYTOPLASMIC-RELATED"/>
    <property type="match status" value="1"/>
</dbReference>
<feature type="domain" description="Tetrahydrofolate dehydrogenase/cyclohydrolase NAD(P)-binding" evidence="11">
    <location>
        <begin position="132"/>
        <end position="271"/>
    </location>
</feature>
<protein>
    <recommendedName>
        <fullName evidence="9">Bifunctional protein FolD</fullName>
    </recommendedName>
    <domain>
        <recommendedName>
            <fullName evidence="9">Methylenetetrahydrofolate dehydrogenase</fullName>
            <ecNumber evidence="9">1.5.1.5</ecNumber>
        </recommendedName>
    </domain>
    <domain>
        <recommendedName>
            <fullName evidence="9">Methenyltetrahydrofolate cyclohydrolase</fullName>
            <ecNumber evidence="9">3.5.4.9</ecNumber>
        </recommendedName>
    </domain>
</protein>
<proteinExistence type="inferred from homology"/>
<dbReference type="HAMAP" id="MF_01576">
    <property type="entry name" value="THF_DHG_CYH"/>
    <property type="match status" value="1"/>
</dbReference>
<dbReference type="PRINTS" id="PR00085">
    <property type="entry name" value="THFDHDRGNASE"/>
</dbReference>
<keyword evidence="6 9" id="KW-0560">Oxidoreductase</keyword>
<evidence type="ECO:0000256" key="9">
    <source>
        <dbReference type="HAMAP-Rule" id="MF_01576"/>
    </source>
</evidence>
<keyword evidence="4 9" id="KW-0378">Hydrolase</keyword>
<dbReference type="GO" id="GO:0009086">
    <property type="term" value="P:methionine biosynthetic process"/>
    <property type="evidence" value="ECO:0007669"/>
    <property type="project" value="UniProtKB-KW"/>
</dbReference>
<keyword evidence="9" id="KW-0368">Histidine biosynthesis</keyword>
<dbReference type="Gene3D" id="3.40.50.720">
    <property type="entry name" value="NAD(P)-binding Rossmann-like Domain"/>
    <property type="match status" value="1"/>
</dbReference>
<keyword evidence="9" id="KW-0028">Amino-acid biosynthesis</keyword>
<dbReference type="Proteomes" id="UP000555828">
    <property type="component" value="Unassembled WGS sequence"/>
</dbReference>
<dbReference type="UniPathway" id="UPA00193"/>
<keyword evidence="3 9" id="KW-0658">Purine biosynthesis</keyword>
<dbReference type="EC" id="3.5.4.9" evidence="9"/>
<evidence type="ECO:0000313" key="12">
    <source>
        <dbReference type="EMBL" id="MBB6063251.1"/>
    </source>
</evidence>
<evidence type="ECO:0000259" key="10">
    <source>
        <dbReference type="Pfam" id="PF00763"/>
    </source>
</evidence>
<dbReference type="PANTHER" id="PTHR48099:SF5">
    <property type="entry name" value="C-1-TETRAHYDROFOLATE SYNTHASE, CYTOPLASMIC"/>
    <property type="match status" value="1"/>
</dbReference>
<keyword evidence="5 9" id="KW-0521">NADP</keyword>
<dbReference type="InterPro" id="IPR020630">
    <property type="entry name" value="THF_DH/CycHdrlase_cat_dom"/>
</dbReference>
<sequence>MSKLLIDVKPLYSEIKNSIMDRMSKLKKVPKLVAVTYKPDPSTISYLKSQEKAAKRFGLDYEIFEASNSSEVLEKLRNLSEDKSVNGIFVTHPLPELDEMLVFENLSPEKDIEGRHPYNLGMLMYGNEFFAPCTAEAVVKILENVTEITGKNVVIIGRSTTVGKPLATMLLRRDRSATVTVCHTKTKNLAEITRNADIIVAAAGKAGLVTKEMVNADSIVIDVGINVVDGKIVGDVKEEVSEIAKVTPVPGGVGRITTALLMEHVVKSAEKMNF</sequence>
<keyword evidence="8 9" id="KW-0511">Multifunctional enzyme</keyword>
<dbReference type="SUPFAM" id="SSF51735">
    <property type="entry name" value="NAD(P)-binding Rossmann-fold domains"/>
    <property type="match status" value="1"/>
</dbReference>
<dbReference type="Pfam" id="PF02882">
    <property type="entry name" value="THF_DHG_CYH_C"/>
    <property type="match status" value="1"/>
</dbReference>
<comment type="function">
    <text evidence="9">Catalyzes the oxidation of 5,10-methylenetetrahydrofolate to 5,10-methenyltetrahydrofolate and then the hydrolysis of 5,10-methenyltetrahydrofolate to 10-formyltetrahydrofolate.</text>
</comment>
<evidence type="ECO:0000256" key="8">
    <source>
        <dbReference type="ARBA" id="ARBA00023268"/>
    </source>
</evidence>
<evidence type="ECO:0000256" key="1">
    <source>
        <dbReference type="ARBA" id="ARBA00004777"/>
    </source>
</evidence>
<comment type="caution">
    <text evidence="12">The sequence shown here is derived from an EMBL/GenBank/DDBJ whole genome shotgun (WGS) entry which is preliminary data.</text>
</comment>
<evidence type="ECO:0000256" key="3">
    <source>
        <dbReference type="ARBA" id="ARBA00022755"/>
    </source>
</evidence>
<keyword evidence="7 9" id="KW-0486">Methionine biosynthesis</keyword>
<comment type="pathway">
    <text evidence="1 9">One-carbon metabolism; tetrahydrofolate interconversion.</text>
</comment>
<dbReference type="AlphaFoldDB" id="A0A841GVU3"/>
<comment type="subunit">
    <text evidence="9">Homodimer.</text>
</comment>
<feature type="domain" description="Tetrahydrofolate dehydrogenase/cyclohydrolase catalytic" evidence="10">
    <location>
        <begin position="6"/>
        <end position="113"/>
    </location>
</feature>
<dbReference type="InterPro" id="IPR046346">
    <property type="entry name" value="Aminoacid_DH-like_N_sf"/>
</dbReference>
<evidence type="ECO:0000256" key="6">
    <source>
        <dbReference type="ARBA" id="ARBA00023002"/>
    </source>
</evidence>
<feature type="binding site" evidence="9">
    <location>
        <begin position="157"/>
        <end position="159"/>
    </location>
    <ligand>
        <name>NADP(+)</name>
        <dbReference type="ChEBI" id="CHEBI:58349"/>
    </ligand>
</feature>
<dbReference type="InterPro" id="IPR020631">
    <property type="entry name" value="THF_DH/CycHdrlase_NAD-bd_dom"/>
</dbReference>
<comment type="caution">
    <text evidence="9">Lacks conserved residue(s) required for the propagation of feature annotation.</text>
</comment>
<name>A0A841GVU3_9BACT</name>
<dbReference type="GO" id="GO:0035999">
    <property type="term" value="P:tetrahydrofolate interconversion"/>
    <property type="evidence" value="ECO:0007669"/>
    <property type="project" value="UniProtKB-UniRule"/>
</dbReference>
<comment type="catalytic activity">
    <reaction evidence="9">
        <text>(6R)-5,10-methylene-5,6,7,8-tetrahydrofolate + NADP(+) = (6R)-5,10-methenyltetrahydrofolate + NADPH</text>
        <dbReference type="Rhea" id="RHEA:22812"/>
        <dbReference type="ChEBI" id="CHEBI:15636"/>
        <dbReference type="ChEBI" id="CHEBI:57455"/>
        <dbReference type="ChEBI" id="CHEBI:57783"/>
        <dbReference type="ChEBI" id="CHEBI:58349"/>
        <dbReference type="EC" id="1.5.1.5"/>
    </reaction>
</comment>
<evidence type="ECO:0000256" key="4">
    <source>
        <dbReference type="ARBA" id="ARBA00022801"/>
    </source>
</evidence>
<organism evidence="12 13">
    <name type="scientific">Thermosipho japonicus</name>
    <dbReference type="NCBI Taxonomy" id="90323"/>
    <lineage>
        <taxon>Bacteria</taxon>
        <taxon>Thermotogati</taxon>
        <taxon>Thermotogota</taxon>
        <taxon>Thermotogae</taxon>
        <taxon>Thermotogales</taxon>
        <taxon>Fervidobacteriaceae</taxon>
        <taxon>Thermosipho</taxon>
    </lineage>
</organism>
<dbReference type="GO" id="GO:0004488">
    <property type="term" value="F:methylenetetrahydrofolate dehydrogenase (NADP+) activity"/>
    <property type="evidence" value="ECO:0007669"/>
    <property type="project" value="UniProtKB-UniRule"/>
</dbReference>
<dbReference type="CDD" id="cd01080">
    <property type="entry name" value="NAD_bind_m-THF_DH_Cyclohyd"/>
    <property type="match status" value="1"/>
</dbReference>
<dbReference type="InterPro" id="IPR000672">
    <property type="entry name" value="THF_DH/CycHdrlase"/>
</dbReference>
<dbReference type="Gene3D" id="3.40.50.10860">
    <property type="entry name" value="Leucine Dehydrogenase, chain A, domain 1"/>
    <property type="match status" value="1"/>
</dbReference>
<dbReference type="EC" id="1.5.1.5" evidence="9"/>